<evidence type="ECO:0000256" key="3">
    <source>
        <dbReference type="ARBA" id="ARBA00022692"/>
    </source>
</evidence>
<feature type="compositionally biased region" description="Polar residues" evidence="8">
    <location>
        <begin position="343"/>
        <end position="353"/>
    </location>
</feature>
<evidence type="ECO:0000256" key="2">
    <source>
        <dbReference type="ARBA" id="ARBA00022475"/>
    </source>
</evidence>
<evidence type="ECO:0000256" key="4">
    <source>
        <dbReference type="ARBA" id="ARBA00022989"/>
    </source>
</evidence>
<feature type="transmembrane region" description="Helical" evidence="9">
    <location>
        <begin position="170"/>
        <end position="189"/>
    </location>
</feature>
<organism evidence="10 11">
    <name type="scientific">Loxostege sticticalis</name>
    <name type="common">Beet webworm moth</name>
    <dbReference type="NCBI Taxonomy" id="481309"/>
    <lineage>
        <taxon>Eukaryota</taxon>
        <taxon>Metazoa</taxon>
        <taxon>Ecdysozoa</taxon>
        <taxon>Arthropoda</taxon>
        <taxon>Hexapoda</taxon>
        <taxon>Insecta</taxon>
        <taxon>Pterygota</taxon>
        <taxon>Neoptera</taxon>
        <taxon>Endopterygota</taxon>
        <taxon>Lepidoptera</taxon>
        <taxon>Glossata</taxon>
        <taxon>Ditrysia</taxon>
        <taxon>Pyraloidea</taxon>
        <taxon>Crambidae</taxon>
        <taxon>Pyraustinae</taxon>
        <taxon>Loxostege</taxon>
    </lineage>
</organism>
<feature type="compositionally biased region" description="Basic and acidic residues" evidence="8">
    <location>
        <begin position="1"/>
        <end position="13"/>
    </location>
</feature>
<evidence type="ECO:0000256" key="6">
    <source>
        <dbReference type="ARBA" id="ARBA00025718"/>
    </source>
</evidence>
<sequence length="608" mass="68272">MMETESVRSELSSRSRRSSRHRSHTHRSTRSSKSQRKESNDNMAPFQTSVNINPEMGRDGQEVIEVQILPQDENWGENTTAVTGNTSEGSQSMEDVSNWPMESDSGIGFVCSRYFGTTIALGLSFIAFASPLAMVVLPKIGFFPGLTDNIAIQTSQRIQLLSCTAECKGILLSLAFKLVLLAIGVWAVFLRPRNAILPRIFVFRAMTLVILAVCIFSYWLFYIVQITEATKALAVGEEAIDYNSLVSYVSSFADTLLFIHYIAVILMEIRHLEPVYYIKIVRSPDGESRSYSIGQLSIQRAAVWVLQKYYTEFPIYNPYLEKISISKSQRKGQSSIKFYDVDGSNSNAPSGQPRSTTGSCTGSASGRRRDSGSAHNERYYEEAERARRVRKRRARLLCAAEDAFAHVRRVRLSSANGTYRRDSGSAHNERYYEEAERARRVRKRRARLLCAAEDAFAHVRRVRLSSANGGALGPREAAQAVFPSLARALQKYLRATRQQPRHSADSVLAHLARCLSQDASPRAFLEPFFVEGPVLAADQETRPVQRWSLISDELLARPLAHGIEFQLRQGDISLICSIKQLPKFSLSEEVVDPKSNRFILRLNSETSV</sequence>
<dbReference type="Proteomes" id="UP001549920">
    <property type="component" value="Unassembled WGS sequence"/>
</dbReference>
<keyword evidence="3 9" id="KW-0812">Transmembrane</keyword>
<keyword evidence="5 7" id="KW-0472">Membrane</keyword>
<feature type="region of interest" description="Disordered" evidence="8">
    <location>
        <begin position="1"/>
        <end position="55"/>
    </location>
</feature>
<name>A0ABR3HTM5_LOXSC</name>
<evidence type="ECO:0000313" key="11">
    <source>
        <dbReference type="Proteomes" id="UP001549920"/>
    </source>
</evidence>
<feature type="transmembrane region" description="Helical" evidence="9">
    <location>
        <begin position="201"/>
        <end position="225"/>
    </location>
</feature>
<comment type="subcellular location">
    <subcellularLocation>
        <location evidence="1">Cell membrane</location>
        <topology evidence="1">Multi-pass membrane protein</topology>
    </subcellularLocation>
</comment>
<feature type="transmembrane region" description="Helical" evidence="9">
    <location>
        <begin position="114"/>
        <end position="137"/>
    </location>
</feature>
<reference evidence="10 11" key="1">
    <citation type="submission" date="2024-06" db="EMBL/GenBank/DDBJ databases">
        <title>A chromosome-level genome assembly of beet webworm, Loxostege sticticalis.</title>
        <authorList>
            <person name="Zhang Y."/>
        </authorList>
    </citation>
    <scope>NUCLEOTIDE SEQUENCE [LARGE SCALE GENOMIC DNA]</scope>
    <source>
        <strain evidence="10">AQ026</strain>
        <tissue evidence="10">Whole body</tissue>
    </source>
</reference>
<evidence type="ECO:0000256" key="7">
    <source>
        <dbReference type="PIRNR" id="PIRNR007991"/>
    </source>
</evidence>
<comment type="similarity">
    <text evidence="6 7">Belongs to the Vang family.</text>
</comment>
<proteinExistence type="inferred from homology"/>
<evidence type="ECO:0000256" key="9">
    <source>
        <dbReference type="SAM" id="Phobius"/>
    </source>
</evidence>
<dbReference type="EMBL" id="JBEUOH010000013">
    <property type="protein sequence ID" value="KAL0879908.1"/>
    <property type="molecule type" value="Genomic_DNA"/>
</dbReference>
<keyword evidence="11" id="KW-1185">Reference proteome</keyword>
<dbReference type="InterPro" id="IPR009539">
    <property type="entry name" value="VANGL"/>
</dbReference>
<protein>
    <recommendedName>
        <fullName evidence="7">Vang-like protein</fullName>
    </recommendedName>
</protein>
<dbReference type="PANTHER" id="PTHR20886">
    <property type="entry name" value="VANG-LIKE PROTEIN"/>
    <property type="match status" value="1"/>
</dbReference>
<keyword evidence="2 7" id="KW-1003">Cell membrane</keyword>
<accession>A0ABR3HTM5</accession>
<feature type="region of interest" description="Disordered" evidence="8">
    <location>
        <begin position="338"/>
        <end position="385"/>
    </location>
</feature>
<feature type="compositionally biased region" description="Low complexity" evidence="8">
    <location>
        <begin position="354"/>
        <end position="365"/>
    </location>
</feature>
<evidence type="ECO:0000256" key="1">
    <source>
        <dbReference type="ARBA" id="ARBA00004651"/>
    </source>
</evidence>
<feature type="region of interest" description="Disordered" evidence="8">
    <location>
        <begin position="76"/>
        <end position="95"/>
    </location>
</feature>
<evidence type="ECO:0000313" key="10">
    <source>
        <dbReference type="EMBL" id="KAL0879908.1"/>
    </source>
</evidence>
<dbReference type="PIRSF" id="PIRSF007991">
    <property type="entry name" value="Strabismus"/>
    <property type="match status" value="1"/>
</dbReference>
<gene>
    <name evidence="10" type="ORF">ABMA27_002432</name>
</gene>
<dbReference type="Pfam" id="PF06638">
    <property type="entry name" value="Strabismus"/>
    <property type="match status" value="2"/>
</dbReference>
<feature type="compositionally biased region" description="Polar residues" evidence="8">
    <location>
        <begin position="41"/>
        <end position="52"/>
    </location>
</feature>
<feature type="compositionally biased region" description="Basic and acidic residues" evidence="8">
    <location>
        <begin position="367"/>
        <end position="385"/>
    </location>
</feature>
<evidence type="ECO:0000256" key="8">
    <source>
        <dbReference type="SAM" id="MobiDB-lite"/>
    </source>
</evidence>
<keyword evidence="4 9" id="KW-1133">Transmembrane helix</keyword>
<comment type="caution">
    <text evidence="10">The sequence shown here is derived from an EMBL/GenBank/DDBJ whole genome shotgun (WGS) entry which is preliminary data.</text>
</comment>
<feature type="compositionally biased region" description="Basic residues" evidence="8">
    <location>
        <begin position="14"/>
        <end position="34"/>
    </location>
</feature>
<evidence type="ECO:0000256" key="5">
    <source>
        <dbReference type="ARBA" id="ARBA00023136"/>
    </source>
</evidence>